<feature type="compositionally biased region" description="Polar residues" evidence="1">
    <location>
        <begin position="269"/>
        <end position="285"/>
    </location>
</feature>
<dbReference type="Proteomes" id="UP000242287">
    <property type="component" value="Unassembled WGS sequence"/>
</dbReference>
<feature type="region of interest" description="Disordered" evidence="1">
    <location>
        <begin position="1"/>
        <end position="42"/>
    </location>
</feature>
<accession>A0A2A9NMX5</accession>
<feature type="compositionally biased region" description="Low complexity" evidence="1">
    <location>
        <begin position="299"/>
        <end position="311"/>
    </location>
</feature>
<protein>
    <submittedName>
        <fullName evidence="2">Uncharacterized protein</fullName>
    </submittedName>
</protein>
<dbReference type="EMBL" id="KZ301988">
    <property type="protein sequence ID" value="PFH51448.1"/>
    <property type="molecule type" value="Genomic_DNA"/>
</dbReference>
<gene>
    <name evidence="2" type="ORF">AMATHDRAFT_59234</name>
</gene>
<reference evidence="2 3" key="1">
    <citation type="submission" date="2014-02" db="EMBL/GenBank/DDBJ databases">
        <title>Transposable element dynamics among asymbiotic and ectomycorrhizal Amanita fungi.</title>
        <authorList>
            <consortium name="DOE Joint Genome Institute"/>
            <person name="Hess J."/>
            <person name="Skrede I."/>
            <person name="Wolfe B."/>
            <person name="LaButti K."/>
            <person name="Ohm R.A."/>
            <person name="Grigoriev I.V."/>
            <person name="Pringle A."/>
        </authorList>
    </citation>
    <scope>NUCLEOTIDE SEQUENCE [LARGE SCALE GENOMIC DNA]</scope>
    <source>
        <strain evidence="2 3">SKay4041</strain>
    </source>
</reference>
<dbReference type="STRING" id="703135.A0A2A9NMX5"/>
<feature type="compositionally biased region" description="Low complexity" evidence="1">
    <location>
        <begin position="116"/>
        <end position="128"/>
    </location>
</feature>
<feature type="compositionally biased region" description="Basic residues" evidence="1">
    <location>
        <begin position="32"/>
        <end position="41"/>
    </location>
</feature>
<organism evidence="2 3">
    <name type="scientific">Amanita thiersii Skay4041</name>
    <dbReference type="NCBI Taxonomy" id="703135"/>
    <lineage>
        <taxon>Eukaryota</taxon>
        <taxon>Fungi</taxon>
        <taxon>Dikarya</taxon>
        <taxon>Basidiomycota</taxon>
        <taxon>Agaricomycotina</taxon>
        <taxon>Agaricomycetes</taxon>
        <taxon>Agaricomycetidae</taxon>
        <taxon>Agaricales</taxon>
        <taxon>Pluteineae</taxon>
        <taxon>Amanitaceae</taxon>
        <taxon>Amanita</taxon>
    </lineage>
</organism>
<dbReference type="AlphaFoldDB" id="A0A2A9NMX5"/>
<proteinExistence type="predicted"/>
<evidence type="ECO:0000313" key="3">
    <source>
        <dbReference type="Proteomes" id="UP000242287"/>
    </source>
</evidence>
<evidence type="ECO:0000313" key="2">
    <source>
        <dbReference type="EMBL" id="PFH51448.1"/>
    </source>
</evidence>
<feature type="region of interest" description="Disordered" evidence="1">
    <location>
        <begin position="109"/>
        <end position="130"/>
    </location>
</feature>
<feature type="compositionally biased region" description="Basic and acidic residues" evidence="1">
    <location>
        <begin position="22"/>
        <end position="31"/>
    </location>
</feature>
<sequence length="319" mass="34664">MKDRRDRKRAKRAIIAPSVPRDSGDDGASDKHPKKGGRKKLIPAGFALMHGFSSTNVGKNRLTVPPFNIGVFQKGKASAKTNTDKSKRTTKKAREIICFSETSFLNKSSHKAIQQSKNSSGGLSSESSIETRELSLRRKAIKKPSNKRVPKVDLTSGFQDTKDSVTRHDTHSTVQSTELGYPLCGSILSVPPVKKSSVIIDVSQHEWAKASSKPNSPLENCGDPSEMVTNEALSIGPSQSASQCMASTRPSPVKVTYTETKSKYFSVSGPVSVQQMSADKNSNSSDEPRKPSNELMTNLPHSFSSLSSNPPSLIIRLYT</sequence>
<keyword evidence="3" id="KW-1185">Reference proteome</keyword>
<feature type="region of interest" description="Disordered" evidence="1">
    <location>
        <begin position="269"/>
        <end position="311"/>
    </location>
</feature>
<evidence type="ECO:0000256" key="1">
    <source>
        <dbReference type="SAM" id="MobiDB-lite"/>
    </source>
</evidence>
<dbReference type="OrthoDB" id="2537141at2759"/>
<feature type="compositionally biased region" description="Basic residues" evidence="1">
    <location>
        <begin position="1"/>
        <end position="12"/>
    </location>
</feature>
<name>A0A2A9NMX5_9AGAR</name>